<dbReference type="PATRIC" id="fig|1096930.3.peg.2986"/>
<organism evidence="2 3">
    <name type="scientific">Novosphingobium lindaniclasticum LE124</name>
    <dbReference type="NCBI Taxonomy" id="1096930"/>
    <lineage>
        <taxon>Bacteria</taxon>
        <taxon>Pseudomonadati</taxon>
        <taxon>Pseudomonadota</taxon>
        <taxon>Alphaproteobacteria</taxon>
        <taxon>Sphingomonadales</taxon>
        <taxon>Sphingomonadaceae</taxon>
        <taxon>Novosphingobium</taxon>
    </lineage>
</organism>
<comment type="caution">
    <text evidence="2">The sequence shown here is derived from an EMBL/GenBank/DDBJ whole genome shotgun (WGS) entry which is preliminary data.</text>
</comment>
<dbReference type="EMBL" id="ATHL01000094">
    <property type="protein sequence ID" value="EQB12681.1"/>
    <property type="molecule type" value="Genomic_DNA"/>
</dbReference>
<evidence type="ECO:0000313" key="3">
    <source>
        <dbReference type="Proteomes" id="UP000015527"/>
    </source>
</evidence>
<keyword evidence="3" id="KW-1185">Reference proteome</keyword>
<feature type="signal peptide" evidence="1">
    <location>
        <begin position="1"/>
        <end position="23"/>
    </location>
</feature>
<accession>T0H8J8</accession>
<dbReference type="AlphaFoldDB" id="T0H8J8"/>
<evidence type="ECO:0000313" key="2">
    <source>
        <dbReference type="EMBL" id="EQB12681.1"/>
    </source>
</evidence>
<name>T0H8J8_9SPHN</name>
<gene>
    <name evidence="2" type="ORF">L284_15010</name>
</gene>
<sequence length="79" mass="8228">MRKAIAMTAAAAMLCACAGVAYAKAKVAGNEVSVTVDDEPDTQQAYELAGAHCAKFGKLAKRIGGGGYTYIFECVPRQP</sequence>
<dbReference type="PROSITE" id="PS51257">
    <property type="entry name" value="PROKAR_LIPOPROTEIN"/>
    <property type="match status" value="1"/>
</dbReference>
<evidence type="ECO:0000256" key="1">
    <source>
        <dbReference type="SAM" id="SignalP"/>
    </source>
</evidence>
<keyword evidence="1" id="KW-0732">Signal</keyword>
<reference evidence="2 3" key="1">
    <citation type="journal article" date="2013" name="Genome Announc.">
        <title>Genome Sequence of Novosphingobium lindaniclasticum LE124T, Isolated from a Hexachlorocyclohexane Dumpsite.</title>
        <authorList>
            <person name="Saxena A."/>
            <person name="Nayyar N."/>
            <person name="Sangwan N."/>
            <person name="Kumari R."/>
            <person name="Khurana J.P."/>
            <person name="Lal R."/>
        </authorList>
    </citation>
    <scope>NUCLEOTIDE SEQUENCE [LARGE SCALE GENOMIC DNA]</scope>
    <source>
        <strain evidence="2 3">LE124</strain>
    </source>
</reference>
<protein>
    <submittedName>
        <fullName evidence="2">Uncharacterized protein</fullName>
    </submittedName>
</protein>
<dbReference type="Proteomes" id="UP000015527">
    <property type="component" value="Unassembled WGS sequence"/>
</dbReference>
<proteinExistence type="predicted"/>
<feature type="chain" id="PRO_5004563493" evidence="1">
    <location>
        <begin position="24"/>
        <end position="79"/>
    </location>
</feature>